<dbReference type="RefSeq" id="WP_130023995.1">
    <property type="nucleotide sequence ID" value="NZ_SEWF01000069.1"/>
</dbReference>
<keyword evidence="1" id="KW-0732">Signal</keyword>
<dbReference type="OrthoDB" id="9803927at2"/>
<dbReference type="InterPro" id="IPR011048">
    <property type="entry name" value="Haem_d1_sf"/>
</dbReference>
<proteinExistence type="predicted"/>
<dbReference type="InterPro" id="IPR011964">
    <property type="entry name" value="YVTN_b-propeller_repeat"/>
</dbReference>
<dbReference type="PROSITE" id="PS51257">
    <property type="entry name" value="PROKAR_LIPOPROTEIN"/>
    <property type="match status" value="1"/>
</dbReference>
<accession>A0A4Q5LTM9</accession>
<evidence type="ECO:0000256" key="1">
    <source>
        <dbReference type="ARBA" id="ARBA00022729"/>
    </source>
</evidence>
<sequence length="345" mass="37994">MMKIYQVFCLILLLFSCQPKEEIKTEDINFPAAYVVNGGSNTVSIIDLNERVVKKIIQLTDLGRFPHHIQLSPDGKKLSVALPEFDFTLSHDLLHQATDKKGGVVVIDALNGKSLLKIPLEKVNFNAVFSPDNTEIWTASANHSGEMYVFDANTGVQKAVIPLGADPSEVVFTKNGDYVIVALAESSFVVAVNAKLKKVEKFIKVAPFPTNVWAASDGNIYVENKNLNTIDIIDPETLNASETDYINLDFKPGQIAYNQLLNELWVCEAGSNKVAYFQLKNEKWALKSSIVTNNDAHAITFSKDGKTAYVVNQRGNTVSVINTATHEKVTDIPVGLNPNGIVLRE</sequence>
<dbReference type="PANTHER" id="PTHR47197:SF3">
    <property type="entry name" value="DIHYDRO-HEME D1 DEHYDROGENASE"/>
    <property type="match status" value="1"/>
</dbReference>
<dbReference type="NCBIfam" id="TIGR02276">
    <property type="entry name" value="beta_rpt_yvtn"/>
    <property type="match status" value="1"/>
</dbReference>
<protein>
    <submittedName>
        <fullName evidence="3">YncE family protein</fullName>
    </submittedName>
</protein>
<dbReference type="SUPFAM" id="SSF51004">
    <property type="entry name" value="C-terminal (heme d1) domain of cytochrome cd1-nitrite reductase"/>
    <property type="match status" value="1"/>
</dbReference>
<dbReference type="Gene3D" id="2.130.10.10">
    <property type="entry name" value="YVTN repeat-like/Quinoprotein amine dehydrogenase"/>
    <property type="match status" value="3"/>
</dbReference>
<dbReference type="InterPro" id="IPR015943">
    <property type="entry name" value="WD40/YVTN_repeat-like_dom_sf"/>
</dbReference>
<dbReference type="InterPro" id="IPR051200">
    <property type="entry name" value="Host-pathogen_enzymatic-act"/>
</dbReference>
<dbReference type="PANTHER" id="PTHR47197">
    <property type="entry name" value="PROTEIN NIRF"/>
    <property type="match status" value="1"/>
</dbReference>
<comment type="caution">
    <text evidence="3">The sequence shown here is derived from an EMBL/GenBank/DDBJ whole genome shotgun (WGS) entry which is preliminary data.</text>
</comment>
<evidence type="ECO:0000313" key="3">
    <source>
        <dbReference type="EMBL" id="RYU92847.1"/>
    </source>
</evidence>
<dbReference type="InterPro" id="IPR048433">
    <property type="entry name" value="YNCE-like_beta-prop"/>
</dbReference>
<dbReference type="Pfam" id="PF21783">
    <property type="entry name" value="YNCE"/>
    <property type="match status" value="1"/>
</dbReference>
<dbReference type="AlphaFoldDB" id="A0A4Q5LTM9"/>
<reference evidence="3 4" key="1">
    <citation type="submission" date="2019-02" db="EMBL/GenBank/DDBJ databases">
        <title>Bacterial novel species Emticicia sp. 17J42-9 isolated from soil.</title>
        <authorList>
            <person name="Jung H.-Y."/>
        </authorList>
    </citation>
    <scope>NUCLEOTIDE SEQUENCE [LARGE SCALE GENOMIC DNA]</scope>
    <source>
        <strain evidence="3 4">17J42-9</strain>
    </source>
</reference>
<gene>
    <name evidence="3" type="ORF">EWM59_25130</name>
</gene>
<dbReference type="EMBL" id="SEWF01000069">
    <property type="protein sequence ID" value="RYU92847.1"/>
    <property type="molecule type" value="Genomic_DNA"/>
</dbReference>
<name>A0A4Q5LTM9_9BACT</name>
<evidence type="ECO:0000259" key="2">
    <source>
        <dbReference type="Pfam" id="PF21783"/>
    </source>
</evidence>
<keyword evidence="4" id="KW-1185">Reference proteome</keyword>
<dbReference type="Proteomes" id="UP000293162">
    <property type="component" value="Unassembled WGS sequence"/>
</dbReference>
<organism evidence="3 4">
    <name type="scientific">Emticicia agri</name>
    <dbReference type="NCBI Taxonomy" id="2492393"/>
    <lineage>
        <taxon>Bacteria</taxon>
        <taxon>Pseudomonadati</taxon>
        <taxon>Bacteroidota</taxon>
        <taxon>Cytophagia</taxon>
        <taxon>Cytophagales</taxon>
        <taxon>Leadbetterellaceae</taxon>
        <taxon>Emticicia</taxon>
    </lineage>
</organism>
<feature type="domain" description="YNCE-like beta-propeller" evidence="2">
    <location>
        <begin position="33"/>
        <end position="341"/>
    </location>
</feature>
<evidence type="ECO:0000313" key="4">
    <source>
        <dbReference type="Proteomes" id="UP000293162"/>
    </source>
</evidence>